<dbReference type="STRING" id="1229780.BN381_130059"/>
<comment type="function">
    <text evidence="4">Catalyzes the transfer of a formyl group from 10-formyltetrahydrofolate to 5-phospho-ribosyl-glycinamide (GAR), producing 5-phospho-ribosyl-N-formylglycinamide (FGAR) and tetrahydrofolate.</text>
</comment>
<keyword evidence="7" id="KW-1185">Reference proteome</keyword>
<feature type="active site" description="Proton donor" evidence="4">
    <location>
        <position position="104"/>
    </location>
</feature>
<evidence type="ECO:0000259" key="5">
    <source>
        <dbReference type="Pfam" id="PF00551"/>
    </source>
</evidence>
<evidence type="ECO:0000313" key="7">
    <source>
        <dbReference type="Proteomes" id="UP000018291"/>
    </source>
</evidence>
<evidence type="ECO:0000256" key="2">
    <source>
        <dbReference type="ARBA" id="ARBA00022679"/>
    </source>
</evidence>
<dbReference type="GO" id="GO:0006189">
    <property type="term" value="P:'de novo' IMP biosynthetic process"/>
    <property type="evidence" value="ECO:0007669"/>
    <property type="project" value="UniProtKB-UniRule"/>
</dbReference>
<dbReference type="EC" id="2.1.2.2" evidence="4"/>
<protein>
    <recommendedName>
        <fullName evidence="4">Phosphoribosylglycinamide formyltransferase</fullName>
        <ecNumber evidence="4">2.1.2.2</ecNumber>
    </recommendedName>
    <alternativeName>
        <fullName evidence="4">5'-phosphoribosylglycinamide transformylase</fullName>
    </alternativeName>
    <alternativeName>
        <fullName evidence="4">GAR transformylase</fullName>
        <shortName evidence="4">GART</shortName>
    </alternativeName>
</protein>
<feature type="binding site" evidence="4">
    <location>
        <position position="60"/>
    </location>
    <ligand>
        <name>(6R)-10-formyltetrahydrofolate</name>
        <dbReference type="ChEBI" id="CHEBI:195366"/>
    </ligand>
</feature>
<dbReference type="HAMAP" id="MF_01930">
    <property type="entry name" value="PurN"/>
    <property type="match status" value="1"/>
</dbReference>
<evidence type="ECO:0000256" key="4">
    <source>
        <dbReference type="HAMAP-Rule" id="MF_01930"/>
    </source>
</evidence>
<dbReference type="UniPathway" id="UPA00074">
    <property type="reaction ID" value="UER00126"/>
</dbReference>
<comment type="catalytic activity">
    <reaction evidence="4">
        <text>N(1)-(5-phospho-beta-D-ribosyl)glycinamide + (6R)-10-formyltetrahydrofolate = N(2)-formyl-N(1)-(5-phospho-beta-D-ribosyl)glycinamide + (6S)-5,6,7,8-tetrahydrofolate + H(+)</text>
        <dbReference type="Rhea" id="RHEA:15053"/>
        <dbReference type="ChEBI" id="CHEBI:15378"/>
        <dbReference type="ChEBI" id="CHEBI:57453"/>
        <dbReference type="ChEBI" id="CHEBI:143788"/>
        <dbReference type="ChEBI" id="CHEBI:147286"/>
        <dbReference type="ChEBI" id="CHEBI:195366"/>
        <dbReference type="EC" id="2.1.2.2"/>
    </reaction>
</comment>
<feature type="site" description="Raises pKa of active site His" evidence="4">
    <location>
        <position position="140"/>
    </location>
</feature>
<feature type="domain" description="Formyl transferase N-terminal" evidence="5">
    <location>
        <begin position="2"/>
        <end position="177"/>
    </location>
</feature>
<dbReference type="Gene3D" id="3.40.50.170">
    <property type="entry name" value="Formyl transferase, N-terminal domain"/>
    <property type="match status" value="1"/>
</dbReference>
<comment type="pathway">
    <text evidence="1 4">Purine metabolism; IMP biosynthesis via de novo pathway; N(2)-formyl-N(1)-(5-phospho-D-ribosyl)glycinamide from N(1)-(5-phospho-D-ribosyl)glycinamide (10-formyl THF route): step 1/1.</text>
</comment>
<keyword evidence="3 4" id="KW-0658">Purine biosynthesis</keyword>
<dbReference type="RefSeq" id="WP_012224006.1">
    <property type="nucleotide sequence ID" value="NZ_HG422565.1"/>
</dbReference>
<evidence type="ECO:0000256" key="1">
    <source>
        <dbReference type="ARBA" id="ARBA00005054"/>
    </source>
</evidence>
<sequence>MRLGVMVSGSGTLLDAMVASGLEVAAVLVDRRCAAEQVAQRHGLSLQVIERTDFSDDFDREGYTCKVVSAWNDADIDLVAMAGWGTILTQTAFDARPGNIINTHPALLPSFKGWHAVRAALDAGVKVTGCTVHVATLEVDAGPILAQEAVPVLPGDDEASLHERIKAVERRIYPQVLAEVLERGWVLTKSPGR</sequence>
<dbReference type="InterPro" id="IPR004607">
    <property type="entry name" value="GART"/>
</dbReference>
<comment type="similarity">
    <text evidence="4">Belongs to the GART family.</text>
</comment>
<dbReference type="eggNOG" id="COG0299">
    <property type="taxonomic scope" value="Bacteria"/>
</dbReference>
<dbReference type="OrthoDB" id="9806170at2"/>
<dbReference type="CDD" id="cd08645">
    <property type="entry name" value="FMT_core_GART"/>
    <property type="match status" value="1"/>
</dbReference>
<dbReference type="GO" id="GO:0005829">
    <property type="term" value="C:cytosol"/>
    <property type="evidence" value="ECO:0007669"/>
    <property type="project" value="TreeGrafter"/>
</dbReference>
<dbReference type="HOGENOM" id="CLU_038395_1_0_11"/>
<accession>R4YZN5</accession>
<comment type="caution">
    <text evidence="6">The sequence shown here is derived from an EMBL/GenBank/DDBJ whole genome shotgun (WGS) entry which is preliminary data.</text>
</comment>
<feature type="binding site" evidence="4">
    <location>
        <position position="102"/>
    </location>
    <ligand>
        <name>(6R)-10-formyltetrahydrofolate</name>
        <dbReference type="ChEBI" id="CHEBI:195366"/>
    </ligand>
</feature>
<reference evidence="6 7" key="1">
    <citation type="journal article" date="2013" name="ISME J.">
        <title>Metabolic model for the filamentous 'Candidatus Microthrix parvicella' based on genomic and metagenomic analyses.</title>
        <authorList>
            <person name="Jon McIlroy S."/>
            <person name="Kristiansen R."/>
            <person name="Albertsen M."/>
            <person name="Michael Karst S."/>
            <person name="Rossetti S."/>
            <person name="Lund Nielsen J."/>
            <person name="Tandoi V."/>
            <person name="James Seviour R."/>
            <person name="Nielsen P.H."/>
        </authorList>
    </citation>
    <scope>NUCLEOTIDE SEQUENCE [LARGE SCALE GENOMIC DNA]</scope>
    <source>
        <strain evidence="6 7">RN1</strain>
    </source>
</reference>
<dbReference type="EMBL" id="CANL01000005">
    <property type="protein sequence ID" value="CCM62501.1"/>
    <property type="molecule type" value="Genomic_DNA"/>
</dbReference>
<dbReference type="AlphaFoldDB" id="R4YZN5"/>
<dbReference type="NCBIfam" id="TIGR00639">
    <property type="entry name" value="PurN"/>
    <property type="match status" value="1"/>
</dbReference>
<dbReference type="Pfam" id="PF00551">
    <property type="entry name" value="Formyl_trans_N"/>
    <property type="match status" value="1"/>
</dbReference>
<dbReference type="SUPFAM" id="SSF53328">
    <property type="entry name" value="Formyltransferase"/>
    <property type="match status" value="1"/>
</dbReference>
<dbReference type="PANTHER" id="PTHR43369">
    <property type="entry name" value="PHOSPHORIBOSYLGLYCINAMIDE FORMYLTRANSFERASE"/>
    <property type="match status" value="1"/>
</dbReference>
<keyword evidence="2 4" id="KW-0808">Transferase</keyword>
<proteinExistence type="inferred from homology"/>
<evidence type="ECO:0000256" key="3">
    <source>
        <dbReference type="ARBA" id="ARBA00022755"/>
    </source>
</evidence>
<organism evidence="6 7">
    <name type="scientific">Candidatus Neomicrothrix parvicella RN1</name>
    <dbReference type="NCBI Taxonomy" id="1229780"/>
    <lineage>
        <taxon>Bacteria</taxon>
        <taxon>Bacillati</taxon>
        <taxon>Actinomycetota</taxon>
        <taxon>Acidimicrobiia</taxon>
        <taxon>Acidimicrobiales</taxon>
        <taxon>Microthrixaceae</taxon>
        <taxon>Candidatus Neomicrothrix</taxon>
    </lineage>
</organism>
<name>R4YZN5_9ACTN</name>
<evidence type="ECO:0000313" key="6">
    <source>
        <dbReference type="EMBL" id="CCM62501.1"/>
    </source>
</evidence>
<gene>
    <name evidence="4" type="primary">purN</name>
    <name evidence="6" type="ORF">BN381_130059</name>
</gene>
<dbReference type="InterPro" id="IPR002376">
    <property type="entry name" value="Formyl_transf_N"/>
</dbReference>
<dbReference type="Proteomes" id="UP000018291">
    <property type="component" value="Unassembled WGS sequence"/>
</dbReference>
<dbReference type="InterPro" id="IPR036477">
    <property type="entry name" value="Formyl_transf_N_sf"/>
</dbReference>
<dbReference type="GO" id="GO:0004644">
    <property type="term" value="F:phosphoribosylglycinamide formyltransferase activity"/>
    <property type="evidence" value="ECO:0007669"/>
    <property type="project" value="UniProtKB-UniRule"/>
</dbReference>
<comment type="caution">
    <text evidence="4">Lacks conserved residue(s) required for the propagation of feature annotation.</text>
</comment>
<dbReference type="PANTHER" id="PTHR43369:SF2">
    <property type="entry name" value="PHOSPHORIBOSYLGLYCINAMIDE FORMYLTRANSFERASE"/>
    <property type="match status" value="1"/>
</dbReference>